<name>A0ABY9E7L6_9GAMM</name>
<dbReference type="InterPro" id="IPR010982">
    <property type="entry name" value="Lambda_DNA-bd_dom_sf"/>
</dbReference>
<evidence type="ECO:0000313" key="2">
    <source>
        <dbReference type="EMBL" id="WKD48445.1"/>
    </source>
</evidence>
<dbReference type="PANTHER" id="PTHR33516">
    <property type="entry name" value="LEXA REPRESSOR"/>
    <property type="match status" value="1"/>
</dbReference>
<dbReference type="Gene3D" id="1.10.260.40">
    <property type="entry name" value="lambda repressor-like DNA-binding domains"/>
    <property type="match status" value="1"/>
</dbReference>
<dbReference type="SMART" id="SM00530">
    <property type="entry name" value="HTH_XRE"/>
    <property type="match status" value="1"/>
</dbReference>
<dbReference type="Pfam" id="PF00717">
    <property type="entry name" value="Peptidase_S24"/>
    <property type="match status" value="1"/>
</dbReference>
<feature type="domain" description="HTH cro/C1-type" evidence="1">
    <location>
        <begin position="25"/>
        <end position="69"/>
    </location>
</feature>
<proteinExistence type="predicted"/>
<dbReference type="Pfam" id="PF01381">
    <property type="entry name" value="HTH_3"/>
    <property type="match status" value="1"/>
</dbReference>
<evidence type="ECO:0000313" key="3">
    <source>
        <dbReference type="Proteomes" id="UP001321520"/>
    </source>
</evidence>
<organism evidence="2 3">
    <name type="scientific">Microbulbifer spongiae</name>
    <dbReference type="NCBI Taxonomy" id="2944933"/>
    <lineage>
        <taxon>Bacteria</taxon>
        <taxon>Pseudomonadati</taxon>
        <taxon>Pseudomonadota</taxon>
        <taxon>Gammaproteobacteria</taxon>
        <taxon>Cellvibrionales</taxon>
        <taxon>Microbulbiferaceae</taxon>
        <taxon>Microbulbifer</taxon>
    </lineage>
</organism>
<sequence>MKHQLRKRIAARLNLAMRNSPSLSTQAALGKRSGVGQTTIGRILRAEVDARAETLQALAKALGKSVAYFTDSGKPAPGNLIQETPLTYTSDAAVRAVYRQVPLISPVKAVTWAETFENGIAQADGEQIPTTTRVGPRAFALKVEGDAMTAPNGLSIPEGYIVVVDPDCDYENGSIVAARLPGDKKVTLKKLVIDGPNQYLKSLNPAYVPIQMNRSGKIIGVAKSVLYDL</sequence>
<accession>A0ABY9E7L6</accession>
<reference evidence="2 3" key="1">
    <citation type="submission" date="2022-05" db="EMBL/GenBank/DDBJ databases">
        <title>Microbulbifer sp. nov., isolated from sponge.</title>
        <authorList>
            <person name="Gao L."/>
        </authorList>
    </citation>
    <scope>NUCLEOTIDE SEQUENCE [LARGE SCALE GENOMIC DNA]</scope>
    <source>
        <strain evidence="2 3">MI-G</strain>
    </source>
</reference>
<dbReference type="InterPro" id="IPR001387">
    <property type="entry name" value="Cro/C1-type_HTH"/>
</dbReference>
<dbReference type="RefSeq" id="WP_301414203.1">
    <property type="nucleotide sequence ID" value="NZ_CP098023.1"/>
</dbReference>
<dbReference type="InterPro" id="IPR050077">
    <property type="entry name" value="LexA_repressor"/>
</dbReference>
<dbReference type="InterPro" id="IPR036286">
    <property type="entry name" value="LexA/Signal_pep-like_sf"/>
</dbReference>
<dbReference type="PROSITE" id="PS50943">
    <property type="entry name" value="HTH_CROC1"/>
    <property type="match status" value="1"/>
</dbReference>
<gene>
    <name evidence="2" type="ORF">M8T91_10950</name>
</gene>
<dbReference type="SUPFAM" id="SSF47413">
    <property type="entry name" value="lambda repressor-like DNA-binding domains"/>
    <property type="match status" value="1"/>
</dbReference>
<dbReference type="InterPro" id="IPR039418">
    <property type="entry name" value="LexA-like"/>
</dbReference>
<evidence type="ECO:0000259" key="1">
    <source>
        <dbReference type="PROSITE" id="PS50943"/>
    </source>
</evidence>
<dbReference type="CDD" id="cd06529">
    <property type="entry name" value="S24_LexA-like"/>
    <property type="match status" value="1"/>
</dbReference>
<protein>
    <submittedName>
        <fullName evidence="2">Helix-turn-helix domain-containing protein</fullName>
    </submittedName>
</protein>
<dbReference type="InterPro" id="IPR015927">
    <property type="entry name" value="Peptidase_S24_S26A/B/C"/>
</dbReference>
<dbReference type="PANTHER" id="PTHR33516:SF2">
    <property type="entry name" value="LEXA REPRESSOR-RELATED"/>
    <property type="match status" value="1"/>
</dbReference>
<keyword evidence="3" id="KW-1185">Reference proteome</keyword>
<dbReference type="SUPFAM" id="SSF51306">
    <property type="entry name" value="LexA/Signal peptidase"/>
    <property type="match status" value="1"/>
</dbReference>
<dbReference type="Gene3D" id="2.10.109.10">
    <property type="entry name" value="Umud Fragment, subunit A"/>
    <property type="match status" value="1"/>
</dbReference>
<dbReference type="EMBL" id="CP098023">
    <property type="protein sequence ID" value="WKD48445.1"/>
    <property type="molecule type" value="Genomic_DNA"/>
</dbReference>
<dbReference type="Proteomes" id="UP001321520">
    <property type="component" value="Chromosome"/>
</dbReference>
<dbReference type="CDD" id="cd00093">
    <property type="entry name" value="HTH_XRE"/>
    <property type="match status" value="1"/>
</dbReference>